<dbReference type="EMBL" id="LAZR01000133">
    <property type="protein sequence ID" value="KKN87871.1"/>
    <property type="molecule type" value="Genomic_DNA"/>
</dbReference>
<evidence type="ECO:0000256" key="4">
    <source>
        <dbReference type="ARBA" id="ARBA00023027"/>
    </source>
</evidence>
<dbReference type="EC" id="1.3.1.76" evidence="2"/>
<proteinExistence type="predicted"/>
<reference evidence="7" key="1">
    <citation type="journal article" date="2015" name="Nature">
        <title>Complex archaea that bridge the gap between prokaryotes and eukaryotes.</title>
        <authorList>
            <person name="Spang A."/>
            <person name="Saw J.H."/>
            <person name="Jorgensen S.L."/>
            <person name="Zaremba-Niedzwiedzka K."/>
            <person name="Martijn J."/>
            <person name="Lind A.E."/>
            <person name="van Eijk R."/>
            <person name="Schleper C."/>
            <person name="Guy L."/>
            <person name="Ettema T.J."/>
        </authorList>
    </citation>
    <scope>NUCLEOTIDE SEQUENCE</scope>
</reference>
<dbReference type="InterPro" id="IPR036291">
    <property type="entry name" value="NAD(P)-bd_dom_sf"/>
</dbReference>
<dbReference type="GO" id="GO:0004325">
    <property type="term" value="F:ferrochelatase activity"/>
    <property type="evidence" value="ECO:0007669"/>
    <property type="project" value="InterPro"/>
</dbReference>
<dbReference type="Pfam" id="PF13241">
    <property type="entry name" value="NAD_binding_7"/>
    <property type="match status" value="1"/>
</dbReference>
<organism evidence="7">
    <name type="scientific">marine sediment metagenome</name>
    <dbReference type="NCBI Taxonomy" id="412755"/>
    <lineage>
        <taxon>unclassified sequences</taxon>
        <taxon>metagenomes</taxon>
        <taxon>ecological metagenomes</taxon>
    </lineage>
</organism>
<protein>
    <recommendedName>
        <fullName evidence="2">precorrin-2 dehydrogenase</fullName>
        <ecNumber evidence="2">1.3.1.76</ecNumber>
    </recommendedName>
</protein>
<dbReference type="AlphaFoldDB" id="A0A0F9WP09"/>
<name>A0A0F9WP09_9ZZZZ</name>
<dbReference type="GO" id="GO:0019354">
    <property type="term" value="P:siroheme biosynthetic process"/>
    <property type="evidence" value="ECO:0007669"/>
    <property type="project" value="UniProtKB-UniPathway"/>
</dbReference>
<dbReference type="InterPro" id="IPR042518">
    <property type="entry name" value="SirC_C"/>
</dbReference>
<keyword evidence="5" id="KW-0627">Porphyrin biosynthesis</keyword>
<evidence type="ECO:0000256" key="6">
    <source>
        <dbReference type="ARBA" id="ARBA00047561"/>
    </source>
</evidence>
<dbReference type="Gene3D" id="1.10.8.610">
    <property type="entry name" value="SirC, precorrin-2 dehydrogenase, C-terminal helical domain-like"/>
    <property type="match status" value="1"/>
</dbReference>
<dbReference type="Gene3D" id="3.40.50.720">
    <property type="entry name" value="NAD(P)-binding Rossmann-like Domain"/>
    <property type="match status" value="1"/>
</dbReference>
<dbReference type="InterPro" id="IPR028161">
    <property type="entry name" value="Met8-like"/>
</dbReference>
<comment type="caution">
    <text evidence="7">The sequence shown here is derived from an EMBL/GenBank/DDBJ whole genome shotgun (WGS) entry which is preliminary data.</text>
</comment>
<comment type="pathway">
    <text evidence="1">Porphyrin-containing compound metabolism; siroheme biosynthesis; sirohydrochlorin from precorrin-2: step 1/1.</text>
</comment>
<evidence type="ECO:0000256" key="5">
    <source>
        <dbReference type="ARBA" id="ARBA00023244"/>
    </source>
</evidence>
<comment type="catalytic activity">
    <reaction evidence="6">
        <text>precorrin-2 + NAD(+) = sirohydrochlorin + NADH + 2 H(+)</text>
        <dbReference type="Rhea" id="RHEA:15613"/>
        <dbReference type="ChEBI" id="CHEBI:15378"/>
        <dbReference type="ChEBI" id="CHEBI:57540"/>
        <dbReference type="ChEBI" id="CHEBI:57945"/>
        <dbReference type="ChEBI" id="CHEBI:58351"/>
        <dbReference type="ChEBI" id="CHEBI:58827"/>
        <dbReference type="EC" id="1.3.1.76"/>
    </reaction>
</comment>
<dbReference type="InterPro" id="IPR006367">
    <property type="entry name" value="Sirohaem_synthase_N"/>
</dbReference>
<dbReference type="SUPFAM" id="SSF75615">
    <property type="entry name" value="Siroheme synthase middle domains-like"/>
    <property type="match status" value="1"/>
</dbReference>
<evidence type="ECO:0000256" key="1">
    <source>
        <dbReference type="ARBA" id="ARBA00005010"/>
    </source>
</evidence>
<evidence type="ECO:0000256" key="2">
    <source>
        <dbReference type="ARBA" id="ARBA00012400"/>
    </source>
</evidence>
<dbReference type="GO" id="GO:0043115">
    <property type="term" value="F:precorrin-2 dehydrogenase activity"/>
    <property type="evidence" value="ECO:0007669"/>
    <property type="project" value="UniProtKB-EC"/>
</dbReference>
<accession>A0A0F9WP09</accession>
<evidence type="ECO:0000313" key="7">
    <source>
        <dbReference type="EMBL" id="KKN87871.1"/>
    </source>
</evidence>
<keyword evidence="3" id="KW-0560">Oxidoreductase</keyword>
<sequence>MKTYPIMLVLTGCQTVVVGGGAVAVRKVRSLIDAGAKVRIVTKDLAADADIGEAEVIRSGYEPQLLAGAKLVFACTDDAALNARIATDAREIGAIVNCVDQPEDCDFFVPATVCDGDVVVAIGTGGASPALAGQLKRRVAEALPDRIGLFAAELLRLRERVKAAVDDVDRRSEILRELSSPASYDAFCREGEKALAEALEKLIS</sequence>
<dbReference type="PANTHER" id="PTHR35330">
    <property type="entry name" value="SIROHEME BIOSYNTHESIS PROTEIN MET8"/>
    <property type="match status" value="1"/>
</dbReference>
<dbReference type="PANTHER" id="PTHR35330:SF1">
    <property type="entry name" value="SIROHEME BIOSYNTHESIS PROTEIN MET8"/>
    <property type="match status" value="1"/>
</dbReference>
<dbReference type="SUPFAM" id="SSF51735">
    <property type="entry name" value="NAD(P)-binding Rossmann-fold domains"/>
    <property type="match status" value="1"/>
</dbReference>
<keyword evidence="4" id="KW-0520">NAD</keyword>
<gene>
    <name evidence="7" type="ORF">LCGC14_0254020</name>
</gene>
<evidence type="ECO:0000256" key="3">
    <source>
        <dbReference type="ARBA" id="ARBA00023002"/>
    </source>
</evidence>
<dbReference type="NCBIfam" id="TIGR01470">
    <property type="entry name" value="cysG_Nterm"/>
    <property type="match status" value="1"/>
</dbReference>
<dbReference type="UniPathway" id="UPA00262">
    <property type="reaction ID" value="UER00222"/>
</dbReference>